<proteinExistence type="predicted"/>
<dbReference type="AlphaFoldDB" id="M3IKJ3"/>
<dbReference type="Proteomes" id="UP000011778">
    <property type="component" value="Unassembled WGS sequence"/>
</dbReference>
<gene>
    <name evidence="1" type="ORF">LEP1GSC150_1372</name>
</gene>
<sequence>MKESLSFIKILKFQNWFCRKKTFVFLNSIKNKNWGDIVKSKDHIFLNHF</sequence>
<evidence type="ECO:0000313" key="1">
    <source>
        <dbReference type="EMBL" id="EMG21753.1"/>
    </source>
</evidence>
<dbReference type="EMBL" id="AFMD02000279">
    <property type="protein sequence ID" value="EMG21753.1"/>
    <property type="molecule type" value="Genomic_DNA"/>
</dbReference>
<name>M3IKJ3_LEPIT</name>
<evidence type="ECO:0000313" key="2">
    <source>
        <dbReference type="Proteomes" id="UP000011778"/>
    </source>
</evidence>
<protein>
    <submittedName>
        <fullName evidence="1">Uncharacterized protein</fullName>
    </submittedName>
</protein>
<organism evidence="1 2">
    <name type="scientific">Leptospira interrogans serovar Copenhageni str. LT2050</name>
    <dbReference type="NCBI Taxonomy" id="1001598"/>
    <lineage>
        <taxon>Bacteria</taxon>
        <taxon>Pseudomonadati</taxon>
        <taxon>Spirochaetota</taxon>
        <taxon>Spirochaetia</taxon>
        <taxon>Leptospirales</taxon>
        <taxon>Leptospiraceae</taxon>
        <taxon>Leptospira</taxon>
    </lineage>
</organism>
<reference evidence="1 2" key="1">
    <citation type="submission" date="2013-02" db="EMBL/GenBank/DDBJ databases">
        <authorList>
            <person name="Harkins D.M."/>
            <person name="Durkin A.S."/>
            <person name="Brinkac L.M."/>
            <person name="Haft D.H."/>
            <person name="Selengut J.D."/>
            <person name="Sanka R."/>
            <person name="DePew J."/>
            <person name="Purushe J."/>
            <person name="Tulsiani S.M."/>
            <person name="Graham G.C."/>
            <person name="Burns M.-A."/>
            <person name="Dohnt M.F."/>
            <person name="Smythe L.D."/>
            <person name="McKay D.B."/>
            <person name="Craig S.B."/>
            <person name="Vinetz J.M."/>
            <person name="Sutton G.G."/>
            <person name="Nierman W.C."/>
            <person name="Fouts D.E."/>
        </authorList>
    </citation>
    <scope>NUCLEOTIDE SEQUENCE [LARGE SCALE GENOMIC DNA]</scope>
    <source>
        <strain evidence="1 2">LT2050</strain>
    </source>
</reference>
<accession>M3IKJ3</accession>
<comment type="caution">
    <text evidence="1">The sequence shown here is derived from an EMBL/GenBank/DDBJ whole genome shotgun (WGS) entry which is preliminary data.</text>
</comment>